<sequence>MPSLPEILHRTFFRALSLLSPAGQAALLRHVFDWLHRTPDPWQLATDSYEQDKYRTTLKHLPVRRYRRIIDVGCSEGVFTHVLAVTYPDAEIIGVDVSERALARARERVPQDGRVRFIRADILTHRSDQRFDLVFCSETLYYLGRRERLRQASAQLSELLVPDGVLVAVHPWPEADRLHHYLDSHAALSRLTGQVYTATPRPFAVTVYGTRTAPPPS</sequence>
<name>A0A7W9GBI4_9ACTN</name>
<keyword evidence="1" id="KW-0489">Methyltransferase</keyword>
<dbReference type="PANTHER" id="PTHR43861:SF1">
    <property type="entry name" value="TRANS-ACONITATE 2-METHYLTRANSFERASE"/>
    <property type="match status" value="1"/>
</dbReference>
<protein>
    <submittedName>
        <fullName evidence="1">Trans-aconitate methyltransferase</fullName>
    </submittedName>
</protein>
<dbReference type="GO" id="GO:0008757">
    <property type="term" value="F:S-adenosylmethionine-dependent methyltransferase activity"/>
    <property type="evidence" value="ECO:0007669"/>
    <property type="project" value="InterPro"/>
</dbReference>
<accession>A0A7W9GBI4</accession>
<dbReference type="CDD" id="cd02440">
    <property type="entry name" value="AdoMet_MTases"/>
    <property type="match status" value="1"/>
</dbReference>
<dbReference type="Gene3D" id="3.40.50.150">
    <property type="entry name" value="Vaccinia Virus protein VP39"/>
    <property type="match status" value="1"/>
</dbReference>
<evidence type="ECO:0000313" key="2">
    <source>
        <dbReference type="Proteomes" id="UP000579153"/>
    </source>
</evidence>
<dbReference type="RefSeq" id="WP_185074079.1">
    <property type="nucleotide sequence ID" value="NZ_JACHMB010000001.1"/>
</dbReference>
<keyword evidence="1" id="KW-0808">Transferase</keyword>
<keyword evidence="2" id="KW-1185">Reference proteome</keyword>
<dbReference type="InterPro" id="IPR029063">
    <property type="entry name" value="SAM-dependent_MTases_sf"/>
</dbReference>
<dbReference type="SUPFAM" id="SSF53335">
    <property type="entry name" value="S-adenosyl-L-methionine-dependent methyltransferases"/>
    <property type="match status" value="1"/>
</dbReference>
<gene>
    <name evidence="1" type="ORF">HD596_007409</name>
</gene>
<organism evidence="1 2">
    <name type="scientific">Nonomuraea jabiensis</name>
    <dbReference type="NCBI Taxonomy" id="882448"/>
    <lineage>
        <taxon>Bacteria</taxon>
        <taxon>Bacillati</taxon>
        <taxon>Actinomycetota</taxon>
        <taxon>Actinomycetes</taxon>
        <taxon>Streptosporangiales</taxon>
        <taxon>Streptosporangiaceae</taxon>
        <taxon>Nonomuraea</taxon>
    </lineage>
</organism>
<dbReference type="GO" id="GO:0032259">
    <property type="term" value="P:methylation"/>
    <property type="evidence" value="ECO:0007669"/>
    <property type="project" value="UniProtKB-KW"/>
</dbReference>
<dbReference type="Pfam" id="PF05401">
    <property type="entry name" value="NodS"/>
    <property type="match status" value="1"/>
</dbReference>
<dbReference type="Proteomes" id="UP000579153">
    <property type="component" value="Unassembled WGS sequence"/>
</dbReference>
<dbReference type="AlphaFoldDB" id="A0A7W9GBI4"/>
<evidence type="ECO:0000313" key="1">
    <source>
        <dbReference type="EMBL" id="MBB5780653.1"/>
    </source>
</evidence>
<reference evidence="1 2" key="1">
    <citation type="submission" date="2020-08" db="EMBL/GenBank/DDBJ databases">
        <title>Sequencing the genomes of 1000 actinobacteria strains.</title>
        <authorList>
            <person name="Klenk H.-P."/>
        </authorList>
    </citation>
    <scope>NUCLEOTIDE SEQUENCE [LARGE SCALE GENOMIC DNA]</scope>
    <source>
        <strain evidence="1 2">DSM 45507</strain>
    </source>
</reference>
<proteinExistence type="predicted"/>
<dbReference type="GO" id="GO:0009312">
    <property type="term" value="P:oligosaccharide biosynthetic process"/>
    <property type="evidence" value="ECO:0007669"/>
    <property type="project" value="InterPro"/>
</dbReference>
<dbReference type="PANTHER" id="PTHR43861">
    <property type="entry name" value="TRANS-ACONITATE 2-METHYLTRANSFERASE-RELATED"/>
    <property type="match status" value="1"/>
</dbReference>
<dbReference type="EMBL" id="JACHMB010000001">
    <property type="protein sequence ID" value="MBB5780653.1"/>
    <property type="molecule type" value="Genomic_DNA"/>
</dbReference>
<dbReference type="InterPro" id="IPR008715">
    <property type="entry name" value="SAM-MeTfrase_NodS-like"/>
</dbReference>
<comment type="caution">
    <text evidence="1">The sequence shown here is derived from an EMBL/GenBank/DDBJ whole genome shotgun (WGS) entry which is preliminary data.</text>
</comment>